<sequence>MIFYAHSRDDGCFQLLKDHLEAVGQLCKKNADAFGAGELAYLAGLLHDIGKFSEQFQQRVRGRNVRVDHSTAGAQWIMDKPSYHQHIGKIGAAKYMAQLVAMAVAGHHGGLQNFGTQDEESSFKKRMSKRSDEVPPWLSAWEEMTIPAAKIPFPPSLYKELLTEKKALLAWKYSFLGRMLYSCLVDADSVDTRNFTSEADRLLVEQQKQPSMVELLQRLNQHLLPFEKKEPTGINIQRRLIQQACRRRARQENRQLFALSVPTGGGKTLSSMAFALEHAVEHQLRRIIYVIPFTSIIEQSADVFRKAIGDDAILEHHSNFNLEEYEENTDPQKARLLKLSAENWDAPVVVTTSVQFFESLFSNKRSQCRKLHQIAGSVIVIDEAQSLPRGYMMPCLHALQELVDHYNCSVVLCTATQPSWDKLGFPALEIMDEPSPQDLMVSFERVKMTPYGSVDEAVSDETVVEWMLGAQQVLCIVNTRKHAKLLFERFKMHASEVDGLYHLSGRMHPAHRQAVIKKIRERLADSRGLPCRVVSTQLIEAGVDIDFPLVLRAMAGLDSIAQAAGRCNREGKSELGDLRVFYPERHGMPSKGWMKETAVEAQHVLRYENNGLSLSAIKNYFNRIHGLCDHTMRKKTDDRGIMELLKLKNTNFEIPYKEIANRFEFIDGQMESIIIPFEFNKKKSTRAKRMLEELQHSQNPASVLRKLQAYSVQVYRHELQAMLHADLLKFQGGVYYLIDSSCYDSKMGLVQPGNYIENGIPIF</sequence>
<keyword evidence="13" id="KW-1185">Reference proteome</keyword>
<evidence type="ECO:0000256" key="6">
    <source>
        <dbReference type="ARBA" id="ARBA00022801"/>
    </source>
</evidence>
<dbReference type="NCBIfam" id="TIGR01596">
    <property type="entry name" value="cas3_HD"/>
    <property type="match status" value="1"/>
</dbReference>
<evidence type="ECO:0000256" key="8">
    <source>
        <dbReference type="ARBA" id="ARBA00022840"/>
    </source>
</evidence>
<dbReference type="PROSITE" id="PS51192">
    <property type="entry name" value="HELICASE_ATP_BIND_1"/>
    <property type="match status" value="1"/>
</dbReference>
<dbReference type="RefSeq" id="WP_168909165.1">
    <property type="nucleotide sequence ID" value="NZ_CP051428.1"/>
</dbReference>
<comment type="similarity">
    <text evidence="1">In the N-terminal section; belongs to the CRISPR-associated nuclease Cas3-HD family.</text>
</comment>
<dbReference type="GO" id="GO:0005524">
    <property type="term" value="F:ATP binding"/>
    <property type="evidence" value="ECO:0007669"/>
    <property type="project" value="UniProtKB-KW"/>
</dbReference>
<dbReference type="Pfam" id="PF00270">
    <property type="entry name" value="DEAD"/>
    <property type="match status" value="1"/>
</dbReference>
<dbReference type="Pfam" id="PF22590">
    <property type="entry name" value="Cas3-like_C_2"/>
    <property type="match status" value="1"/>
</dbReference>
<dbReference type="PANTHER" id="PTHR47962:SF5">
    <property type="entry name" value="ATP-DEPENDENT HELICASE LHR-RELATED"/>
    <property type="match status" value="1"/>
</dbReference>
<evidence type="ECO:0000256" key="2">
    <source>
        <dbReference type="ARBA" id="ARBA00009046"/>
    </source>
</evidence>
<reference evidence="12 13" key="1">
    <citation type="submission" date="2020-04" db="EMBL/GenBank/DDBJ databases">
        <title>Novel Paenibacillus strain UniB2 isolated from commercial digestive syrup.</title>
        <authorList>
            <person name="Thorat V."/>
            <person name="Kirdat K."/>
            <person name="Tiwarekar B."/>
            <person name="Yadav A."/>
        </authorList>
    </citation>
    <scope>NUCLEOTIDE SEQUENCE [LARGE SCALE GENOMIC DNA]</scope>
    <source>
        <strain evidence="12 13">UniB2</strain>
    </source>
</reference>
<protein>
    <submittedName>
        <fullName evidence="12">CRISPR-associated helicase Cas3</fullName>
    </submittedName>
</protein>
<dbReference type="InterPro" id="IPR038257">
    <property type="entry name" value="CRISPR-assoc_Cas3_HD_sf"/>
</dbReference>
<evidence type="ECO:0000313" key="12">
    <source>
        <dbReference type="EMBL" id="QJC53628.1"/>
    </source>
</evidence>
<dbReference type="NCBIfam" id="TIGR01587">
    <property type="entry name" value="cas3_core"/>
    <property type="match status" value="1"/>
</dbReference>
<dbReference type="AlphaFoldDB" id="A0A6H2H2R7"/>
<organism evidence="12 13">
    <name type="scientific">Paenibacillus albicereus</name>
    <dbReference type="NCBI Taxonomy" id="2726185"/>
    <lineage>
        <taxon>Bacteria</taxon>
        <taxon>Bacillati</taxon>
        <taxon>Bacillota</taxon>
        <taxon>Bacilli</taxon>
        <taxon>Bacillales</taxon>
        <taxon>Paenibacillaceae</taxon>
        <taxon>Paenibacillus</taxon>
    </lineage>
</organism>
<dbReference type="InterPro" id="IPR006483">
    <property type="entry name" value="CRISPR-assoc_Cas3_HD"/>
</dbReference>
<evidence type="ECO:0000256" key="4">
    <source>
        <dbReference type="ARBA" id="ARBA00022723"/>
    </source>
</evidence>
<name>A0A6H2H2R7_9BACL</name>
<evidence type="ECO:0000313" key="13">
    <source>
        <dbReference type="Proteomes" id="UP000502136"/>
    </source>
</evidence>
<evidence type="ECO:0000259" key="11">
    <source>
        <dbReference type="PROSITE" id="PS51643"/>
    </source>
</evidence>
<dbReference type="EMBL" id="CP051428">
    <property type="protein sequence ID" value="QJC53628.1"/>
    <property type="molecule type" value="Genomic_DNA"/>
</dbReference>
<dbReference type="CDD" id="cd09641">
    <property type="entry name" value="Cas3''_I"/>
    <property type="match status" value="1"/>
</dbReference>
<dbReference type="PROSITE" id="PS51643">
    <property type="entry name" value="HD_CAS3"/>
    <property type="match status" value="1"/>
</dbReference>
<dbReference type="Gene3D" id="1.10.3210.30">
    <property type="match status" value="1"/>
</dbReference>
<dbReference type="CDD" id="cd17930">
    <property type="entry name" value="DEXHc_cas3"/>
    <property type="match status" value="1"/>
</dbReference>
<dbReference type="SUPFAM" id="SSF109604">
    <property type="entry name" value="HD-domain/PDEase-like"/>
    <property type="match status" value="1"/>
</dbReference>
<evidence type="ECO:0000259" key="10">
    <source>
        <dbReference type="PROSITE" id="PS51192"/>
    </source>
</evidence>
<dbReference type="GO" id="GO:0004386">
    <property type="term" value="F:helicase activity"/>
    <property type="evidence" value="ECO:0007669"/>
    <property type="project" value="UniProtKB-KW"/>
</dbReference>
<keyword evidence="8" id="KW-0067">ATP-binding</keyword>
<dbReference type="Proteomes" id="UP000502136">
    <property type="component" value="Chromosome"/>
</dbReference>
<keyword evidence="5" id="KW-0547">Nucleotide-binding</keyword>
<gene>
    <name evidence="12" type="primary">cas3</name>
    <name evidence="12" type="ORF">HGI30_20255</name>
</gene>
<dbReference type="InterPro" id="IPR027417">
    <property type="entry name" value="P-loop_NTPase"/>
</dbReference>
<keyword evidence="9" id="KW-0051">Antiviral defense</keyword>
<feature type="domain" description="HD Cas3-type" evidence="11">
    <location>
        <begin position="9"/>
        <end position="190"/>
    </location>
</feature>
<dbReference type="Gene3D" id="3.40.50.300">
    <property type="entry name" value="P-loop containing nucleotide triphosphate hydrolases"/>
    <property type="match status" value="2"/>
</dbReference>
<accession>A0A6H2H2R7</accession>
<evidence type="ECO:0000256" key="9">
    <source>
        <dbReference type="ARBA" id="ARBA00023118"/>
    </source>
</evidence>
<comment type="similarity">
    <text evidence="2">In the central section; belongs to the CRISPR-associated helicase Cas3 family.</text>
</comment>
<keyword evidence="4" id="KW-0479">Metal-binding</keyword>
<keyword evidence="3" id="KW-0540">Nuclease</keyword>
<dbReference type="GO" id="GO:0003677">
    <property type="term" value="F:DNA binding"/>
    <property type="evidence" value="ECO:0007669"/>
    <property type="project" value="TreeGrafter"/>
</dbReference>
<dbReference type="GO" id="GO:0016887">
    <property type="term" value="F:ATP hydrolysis activity"/>
    <property type="evidence" value="ECO:0007669"/>
    <property type="project" value="TreeGrafter"/>
</dbReference>
<dbReference type="GO" id="GO:0051607">
    <property type="term" value="P:defense response to virus"/>
    <property type="evidence" value="ECO:0007669"/>
    <property type="project" value="UniProtKB-KW"/>
</dbReference>
<keyword evidence="7" id="KW-0347">Helicase</keyword>
<dbReference type="SUPFAM" id="SSF52540">
    <property type="entry name" value="P-loop containing nucleoside triphosphate hydrolases"/>
    <property type="match status" value="1"/>
</dbReference>
<dbReference type="PANTHER" id="PTHR47962">
    <property type="entry name" value="ATP-DEPENDENT HELICASE LHR-RELATED-RELATED"/>
    <property type="match status" value="1"/>
</dbReference>
<dbReference type="InterPro" id="IPR054712">
    <property type="entry name" value="Cas3-like_dom"/>
</dbReference>
<dbReference type="Pfam" id="PF18019">
    <property type="entry name" value="Cas3_HD"/>
    <property type="match status" value="1"/>
</dbReference>
<dbReference type="GO" id="GO:0046872">
    <property type="term" value="F:metal ion binding"/>
    <property type="evidence" value="ECO:0007669"/>
    <property type="project" value="UniProtKB-KW"/>
</dbReference>
<evidence type="ECO:0000256" key="3">
    <source>
        <dbReference type="ARBA" id="ARBA00022722"/>
    </source>
</evidence>
<dbReference type="GO" id="GO:0004518">
    <property type="term" value="F:nuclease activity"/>
    <property type="evidence" value="ECO:0007669"/>
    <property type="project" value="UniProtKB-KW"/>
</dbReference>
<feature type="domain" description="Helicase ATP-binding" evidence="10">
    <location>
        <begin position="248"/>
        <end position="435"/>
    </location>
</feature>
<evidence type="ECO:0000256" key="1">
    <source>
        <dbReference type="ARBA" id="ARBA00006847"/>
    </source>
</evidence>
<evidence type="ECO:0000256" key="7">
    <source>
        <dbReference type="ARBA" id="ARBA00022806"/>
    </source>
</evidence>
<dbReference type="InterPro" id="IPR006474">
    <property type="entry name" value="Helicase_Cas3_CRISPR-ass_core"/>
</dbReference>
<dbReference type="InterPro" id="IPR052511">
    <property type="entry name" value="ATP-dep_Helicase"/>
</dbReference>
<dbReference type="InterPro" id="IPR014001">
    <property type="entry name" value="Helicase_ATP-bd"/>
</dbReference>
<keyword evidence="6" id="KW-0378">Hydrolase</keyword>
<dbReference type="KEGG" id="palr:HGI30_20255"/>
<dbReference type="InterPro" id="IPR011545">
    <property type="entry name" value="DEAD/DEAH_box_helicase_dom"/>
</dbReference>
<proteinExistence type="inferred from homology"/>
<dbReference type="SMART" id="SM00487">
    <property type="entry name" value="DEXDc"/>
    <property type="match status" value="1"/>
</dbReference>
<evidence type="ECO:0000256" key="5">
    <source>
        <dbReference type="ARBA" id="ARBA00022741"/>
    </source>
</evidence>